<proteinExistence type="predicted"/>
<comment type="caution">
    <text evidence="2">The sequence shown here is derived from an EMBL/GenBank/DDBJ whole genome shotgun (WGS) entry which is preliminary data.</text>
</comment>
<feature type="transmembrane region" description="Helical" evidence="1">
    <location>
        <begin position="71"/>
        <end position="92"/>
    </location>
</feature>
<keyword evidence="3" id="KW-1185">Reference proteome</keyword>
<reference evidence="3" key="1">
    <citation type="submission" date="2015-07" db="EMBL/GenBank/DDBJ databases">
        <title>Fjat-14235 jcm11544.</title>
        <authorList>
            <person name="Liu B."/>
            <person name="Wang J."/>
            <person name="Zhu Y."/>
            <person name="Liu G."/>
            <person name="Chen Q."/>
            <person name="Chen Z."/>
            <person name="Lan J."/>
            <person name="Che J."/>
            <person name="Ge C."/>
            <person name="Shi H."/>
            <person name="Pan Z."/>
            <person name="Liu X."/>
        </authorList>
    </citation>
    <scope>NUCLEOTIDE SEQUENCE [LARGE SCALE GENOMIC DNA]</scope>
    <source>
        <strain evidence="3">JCM 11544</strain>
    </source>
</reference>
<sequence length="122" mass="13440">MRTQQMIIVVLNGIIGVLIALLLSKELDVIPGILGGVAGVGVVLILMKVFSKPSPPKRDEQSVYIIRKFSTILLTITLLLLWVAVFALYYLGYESINISYLNGYFMVAGLVFLVGLGIINRR</sequence>
<keyword evidence="1" id="KW-0812">Transmembrane</keyword>
<feature type="transmembrane region" description="Helical" evidence="1">
    <location>
        <begin position="98"/>
        <end position="119"/>
    </location>
</feature>
<accession>A0A0M0G4D8</accession>
<dbReference type="Proteomes" id="UP000037405">
    <property type="component" value="Unassembled WGS sequence"/>
</dbReference>
<dbReference type="EMBL" id="LGUE01000004">
    <property type="protein sequence ID" value="KON84679.1"/>
    <property type="molecule type" value="Genomic_DNA"/>
</dbReference>
<dbReference type="PATRIC" id="fig|189381.12.peg.2349"/>
<protein>
    <submittedName>
        <fullName evidence="2">Uncharacterized protein</fullName>
    </submittedName>
</protein>
<feature type="transmembrane region" description="Helical" evidence="1">
    <location>
        <begin position="7"/>
        <end position="23"/>
    </location>
</feature>
<name>A0A0M0G4D8_9BACI</name>
<keyword evidence="1" id="KW-1133">Transmembrane helix</keyword>
<evidence type="ECO:0000256" key="1">
    <source>
        <dbReference type="SAM" id="Phobius"/>
    </source>
</evidence>
<evidence type="ECO:0000313" key="3">
    <source>
        <dbReference type="Proteomes" id="UP000037405"/>
    </source>
</evidence>
<feature type="transmembrane region" description="Helical" evidence="1">
    <location>
        <begin position="29"/>
        <end position="50"/>
    </location>
</feature>
<organism evidence="2 3">
    <name type="scientific">Rossellomorea marisflavi</name>
    <dbReference type="NCBI Taxonomy" id="189381"/>
    <lineage>
        <taxon>Bacteria</taxon>
        <taxon>Bacillati</taxon>
        <taxon>Bacillota</taxon>
        <taxon>Bacilli</taxon>
        <taxon>Bacillales</taxon>
        <taxon>Bacillaceae</taxon>
        <taxon>Rossellomorea</taxon>
    </lineage>
</organism>
<gene>
    <name evidence="2" type="ORF">AF331_11645</name>
</gene>
<keyword evidence="1" id="KW-0472">Membrane</keyword>
<evidence type="ECO:0000313" key="2">
    <source>
        <dbReference type="EMBL" id="KON84679.1"/>
    </source>
</evidence>
<dbReference type="AlphaFoldDB" id="A0A0M0G4D8"/>
<dbReference type="RefSeq" id="WP_053428277.1">
    <property type="nucleotide sequence ID" value="NZ_LGUE01000004.1"/>
</dbReference>